<name>A0ABU3GZR2_9SPHI</name>
<evidence type="ECO:0000256" key="1">
    <source>
        <dbReference type="SAM" id="Phobius"/>
    </source>
</evidence>
<dbReference type="RefSeq" id="WP_311953582.1">
    <property type="nucleotide sequence ID" value="NZ_JAVLVU010000001.1"/>
</dbReference>
<sequence>MGQRYTFNHLWIIIIAVAVSINFAFTFGPGKRPKADTVYNRKQPKPQKNSYLKNGLATGTMPQIKPSPYANIKPTIPVPADKLLSNVQIFPTTVSERDQQINLKYMLSRNTNVTIKIVDVLGNNVATLFSERVDSGEQKFTRDLTSYRLTSGFYFLRVMVGTESVIKRITIL</sequence>
<keyword evidence="4" id="KW-1185">Reference proteome</keyword>
<dbReference type="Gene3D" id="2.60.40.4070">
    <property type="match status" value="1"/>
</dbReference>
<dbReference type="InterPro" id="IPR026444">
    <property type="entry name" value="Secre_tail"/>
</dbReference>
<keyword evidence="1" id="KW-1133">Transmembrane helix</keyword>
<dbReference type="EMBL" id="JAVLVU010000001">
    <property type="protein sequence ID" value="MDT3405253.1"/>
    <property type="molecule type" value="Genomic_DNA"/>
</dbReference>
<proteinExistence type="predicted"/>
<keyword evidence="1" id="KW-0812">Transmembrane</keyword>
<evidence type="ECO:0000313" key="4">
    <source>
        <dbReference type="Proteomes" id="UP001258315"/>
    </source>
</evidence>
<accession>A0ABU3GZR2</accession>
<dbReference type="Pfam" id="PF18962">
    <property type="entry name" value="Por_Secre_tail"/>
    <property type="match status" value="1"/>
</dbReference>
<evidence type="ECO:0000259" key="2">
    <source>
        <dbReference type="Pfam" id="PF18962"/>
    </source>
</evidence>
<organism evidence="3 4">
    <name type="scientific">Mucilaginibacter terrae</name>
    <dbReference type="NCBI Taxonomy" id="1955052"/>
    <lineage>
        <taxon>Bacteria</taxon>
        <taxon>Pseudomonadati</taxon>
        <taxon>Bacteroidota</taxon>
        <taxon>Sphingobacteriia</taxon>
        <taxon>Sphingobacteriales</taxon>
        <taxon>Sphingobacteriaceae</taxon>
        <taxon>Mucilaginibacter</taxon>
    </lineage>
</organism>
<evidence type="ECO:0000313" key="3">
    <source>
        <dbReference type="EMBL" id="MDT3405253.1"/>
    </source>
</evidence>
<dbReference type="NCBIfam" id="TIGR04183">
    <property type="entry name" value="Por_Secre_tail"/>
    <property type="match status" value="1"/>
</dbReference>
<dbReference type="Proteomes" id="UP001258315">
    <property type="component" value="Unassembled WGS sequence"/>
</dbReference>
<comment type="caution">
    <text evidence="3">The sequence shown here is derived from an EMBL/GenBank/DDBJ whole genome shotgun (WGS) entry which is preliminary data.</text>
</comment>
<protein>
    <recommendedName>
        <fullName evidence="2">Secretion system C-terminal sorting domain-containing protein</fullName>
    </recommendedName>
</protein>
<feature type="transmembrane region" description="Helical" evidence="1">
    <location>
        <begin position="6"/>
        <end position="25"/>
    </location>
</feature>
<reference evidence="4" key="1">
    <citation type="submission" date="2023-07" db="EMBL/GenBank/DDBJ databases">
        <title>Functional and genomic diversity of the sorghum phyllosphere microbiome.</title>
        <authorList>
            <person name="Shade A."/>
        </authorList>
    </citation>
    <scope>NUCLEOTIDE SEQUENCE [LARGE SCALE GENOMIC DNA]</scope>
    <source>
        <strain evidence="4">SORGH_AS_0422</strain>
    </source>
</reference>
<keyword evidence="1" id="KW-0472">Membrane</keyword>
<feature type="domain" description="Secretion system C-terminal sorting" evidence="2">
    <location>
        <begin position="99"/>
        <end position="171"/>
    </location>
</feature>
<gene>
    <name evidence="3" type="ORF">QE417_004325</name>
</gene>